<dbReference type="Pfam" id="PF01661">
    <property type="entry name" value="Macro"/>
    <property type="match status" value="1"/>
</dbReference>
<evidence type="ECO:0000313" key="3">
    <source>
        <dbReference type="Proteomes" id="UP001146120"/>
    </source>
</evidence>
<dbReference type="PANTHER" id="PTHR11106">
    <property type="entry name" value="GANGLIOSIDE INDUCED DIFFERENTIATION ASSOCIATED PROTEIN 2-RELATED"/>
    <property type="match status" value="1"/>
</dbReference>
<proteinExistence type="predicted"/>
<dbReference type="Proteomes" id="UP001146120">
    <property type="component" value="Unassembled WGS sequence"/>
</dbReference>
<sequence length="252" mass="27570">MLDSKKWGRWLCNSYGVDAAQVKALGVPIPPVPHACNELAVSISAHRQWQQFHSNVYILKGDLGTIMHVKGHPVDCLAFPTSAGLTNPGVGVAAVVHDRAGPVLSNFALDYVQSKSQRGWSYHGVEEVFVSPGFKTGMKCLVHCIGPSYHVHGSARLLYNSYAKALLAIRKRNDVTCVAFASISTGILRYPYEPAAMCAMQALRDVIRLHPWPIKVAIVCFEPDALTAFETAKETVEATFFTAPVAYPEVFQ</sequence>
<protein>
    <recommendedName>
        <fullName evidence="1">Macro domain-containing protein</fullName>
    </recommendedName>
</protein>
<dbReference type="InterPro" id="IPR002589">
    <property type="entry name" value="Macro_dom"/>
</dbReference>
<dbReference type="SUPFAM" id="SSF52949">
    <property type="entry name" value="Macro domain-like"/>
    <property type="match status" value="1"/>
</dbReference>
<dbReference type="AlphaFoldDB" id="A0AAV2ZBT1"/>
<feature type="domain" description="Macro" evidence="1">
    <location>
        <begin position="43"/>
        <end position="237"/>
    </location>
</feature>
<accession>A0AAV2ZBT1</accession>
<keyword evidence="3" id="KW-1185">Reference proteome</keyword>
<dbReference type="SMART" id="SM00506">
    <property type="entry name" value="A1pp"/>
    <property type="match status" value="1"/>
</dbReference>
<dbReference type="PROSITE" id="PS51154">
    <property type="entry name" value="MACRO"/>
    <property type="match status" value="1"/>
</dbReference>
<reference evidence="2" key="1">
    <citation type="submission" date="2022-11" db="EMBL/GenBank/DDBJ databases">
        <authorList>
            <person name="Morgan W.R."/>
            <person name="Tartar A."/>
        </authorList>
    </citation>
    <scope>NUCLEOTIDE SEQUENCE</scope>
    <source>
        <strain evidence="2">ARSEF 373</strain>
    </source>
</reference>
<evidence type="ECO:0000259" key="1">
    <source>
        <dbReference type="PROSITE" id="PS51154"/>
    </source>
</evidence>
<dbReference type="PANTHER" id="PTHR11106:SF27">
    <property type="entry name" value="MACRO DOMAIN-CONTAINING PROTEIN"/>
    <property type="match status" value="1"/>
</dbReference>
<dbReference type="InterPro" id="IPR043472">
    <property type="entry name" value="Macro_dom-like"/>
</dbReference>
<name>A0AAV2ZBT1_9STRA</name>
<organism evidence="2 3">
    <name type="scientific">Lagenidium giganteum</name>
    <dbReference type="NCBI Taxonomy" id="4803"/>
    <lineage>
        <taxon>Eukaryota</taxon>
        <taxon>Sar</taxon>
        <taxon>Stramenopiles</taxon>
        <taxon>Oomycota</taxon>
        <taxon>Peronosporomycetes</taxon>
        <taxon>Pythiales</taxon>
        <taxon>Pythiaceae</taxon>
    </lineage>
</organism>
<gene>
    <name evidence="2" type="ORF">N0F65_010483</name>
</gene>
<comment type="caution">
    <text evidence="2">The sequence shown here is derived from an EMBL/GenBank/DDBJ whole genome shotgun (WGS) entry which is preliminary data.</text>
</comment>
<reference evidence="2" key="2">
    <citation type="journal article" date="2023" name="Microbiol Resour">
        <title>Decontamination and Annotation of the Draft Genome Sequence of the Oomycete Lagenidium giganteum ARSEF 373.</title>
        <authorList>
            <person name="Morgan W.R."/>
            <person name="Tartar A."/>
        </authorList>
    </citation>
    <scope>NUCLEOTIDE SEQUENCE</scope>
    <source>
        <strain evidence="2">ARSEF 373</strain>
    </source>
</reference>
<evidence type="ECO:0000313" key="2">
    <source>
        <dbReference type="EMBL" id="DBA02658.1"/>
    </source>
</evidence>
<dbReference type="EMBL" id="DAKRPA010000028">
    <property type="protein sequence ID" value="DBA02658.1"/>
    <property type="molecule type" value="Genomic_DNA"/>
</dbReference>
<dbReference type="Gene3D" id="3.40.220.10">
    <property type="entry name" value="Leucine Aminopeptidase, subunit E, domain 1"/>
    <property type="match status" value="1"/>
</dbReference>